<dbReference type="RefSeq" id="WP_111530379.1">
    <property type="nucleotide sequence ID" value="NZ_JBHRSG010000003.1"/>
</dbReference>
<dbReference type="InterPro" id="IPR050654">
    <property type="entry name" value="AChE-related_enzymes"/>
</dbReference>
<dbReference type="PANTHER" id="PTHR43918:SF4">
    <property type="entry name" value="CARBOXYLIC ESTER HYDROLASE"/>
    <property type="match status" value="1"/>
</dbReference>
<dbReference type="Pfam" id="PF00135">
    <property type="entry name" value="COesterase"/>
    <property type="match status" value="1"/>
</dbReference>
<evidence type="ECO:0000256" key="2">
    <source>
        <dbReference type="SAM" id="SignalP"/>
    </source>
</evidence>
<dbReference type="SUPFAM" id="SSF53474">
    <property type="entry name" value="alpha/beta-Hydrolases"/>
    <property type="match status" value="1"/>
</dbReference>
<organism evidence="4 5">
    <name type="scientific">Phenylobacterium soli</name>
    <dbReference type="NCBI Taxonomy" id="2170551"/>
    <lineage>
        <taxon>Bacteria</taxon>
        <taxon>Pseudomonadati</taxon>
        <taxon>Pseudomonadota</taxon>
        <taxon>Alphaproteobacteria</taxon>
        <taxon>Caulobacterales</taxon>
        <taxon>Caulobacteraceae</taxon>
        <taxon>Phenylobacterium</taxon>
    </lineage>
</organism>
<dbReference type="PANTHER" id="PTHR43918">
    <property type="entry name" value="ACETYLCHOLINESTERASE"/>
    <property type="match status" value="1"/>
</dbReference>
<proteinExistence type="predicted"/>
<name>A0A328ABI7_9CAUL</name>
<dbReference type="InterPro" id="IPR002018">
    <property type="entry name" value="CarbesteraseB"/>
</dbReference>
<evidence type="ECO:0000313" key="5">
    <source>
        <dbReference type="Proteomes" id="UP000249254"/>
    </source>
</evidence>
<sequence length="560" mass="59271">MSAGWTIRLGLAAALALGAAAGVTTASAAAMNPVAGDPVATASGKVAGTRLASGVKAYLGIPYAKPPVGDLRWRPPEPARWDGVWNADRKGPECIQVLRPHNINHYFGEEASGEDCLYMNVWAPAEAKAGDGRPVIVFIYGGGGTIGSSGMANYDGENAAKRGAIFVNFNYRVGLLGYMAHPELSKEQGGHSGNYGYLDQNAALRWIHDNIARFGGDPNKVVITGQSFGAGSVAAQLTSPLSKGLFRGAMMSSACNLASAGMIGGLVPLAEGEKVGLEAQKRLGATSLAAMRDVPADKILALQAESQVGANVAGLRAPQVIDGYFWTMPKEEALASHAASDVPIIASSNGDDLDSAQSPLTKTHTVAEYRAAAEAMYGPAAAEFLKLYPVKTDADVQPMAHRAAVEGGLLASSRRCGDLMAKYNTQATYIDLFTHRHPYAPGVTFADQNTATVGAYHTADVPYWFDTLDNYNLIRPTRVYTAYDRQLTDRMFGALVALAETGSPSTAALKWPAYAPRDPQYVVFGDSITVEKLPVKRMDWQAAHPVSPAARPALRSGPRD</sequence>
<dbReference type="OrthoDB" id="9775851at2"/>
<gene>
    <name evidence="4" type="ORF">DJ017_18545</name>
</gene>
<dbReference type="AlphaFoldDB" id="A0A328ABI7"/>
<keyword evidence="1" id="KW-0378">Hydrolase</keyword>
<reference evidence="5" key="1">
    <citation type="submission" date="2018-05" db="EMBL/GenBank/DDBJ databases">
        <authorList>
            <person name="Li X."/>
        </authorList>
    </citation>
    <scope>NUCLEOTIDE SEQUENCE [LARGE SCALE GENOMIC DNA]</scope>
    <source>
        <strain evidence="5">LX32</strain>
    </source>
</reference>
<comment type="caution">
    <text evidence="4">The sequence shown here is derived from an EMBL/GenBank/DDBJ whole genome shotgun (WGS) entry which is preliminary data.</text>
</comment>
<evidence type="ECO:0000259" key="3">
    <source>
        <dbReference type="Pfam" id="PF00135"/>
    </source>
</evidence>
<protein>
    <submittedName>
        <fullName evidence="4">Carboxylesterase</fullName>
    </submittedName>
</protein>
<feature type="chain" id="PRO_5016293201" evidence="2">
    <location>
        <begin position="29"/>
        <end position="560"/>
    </location>
</feature>
<dbReference type="Proteomes" id="UP000249254">
    <property type="component" value="Unassembled WGS sequence"/>
</dbReference>
<dbReference type="InterPro" id="IPR029058">
    <property type="entry name" value="AB_hydrolase_fold"/>
</dbReference>
<feature type="domain" description="Carboxylesterase type B" evidence="3">
    <location>
        <begin position="39"/>
        <end position="529"/>
    </location>
</feature>
<dbReference type="GO" id="GO:0052689">
    <property type="term" value="F:carboxylic ester hydrolase activity"/>
    <property type="evidence" value="ECO:0007669"/>
    <property type="project" value="TreeGrafter"/>
</dbReference>
<dbReference type="EMBL" id="QFYQ01000002">
    <property type="protein sequence ID" value="RAK51817.1"/>
    <property type="molecule type" value="Genomic_DNA"/>
</dbReference>
<evidence type="ECO:0000313" key="4">
    <source>
        <dbReference type="EMBL" id="RAK51817.1"/>
    </source>
</evidence>
<feature type="signal peptide" evidence="2">
    <location>
        <begin position="1"/>
        <end position="28"/>
    </location>
</feature>
<keyword evidence="2" id="KW-0732">Signal</keyword>
<keyword evidence="5" id="KW-1185">Reference proteome</keyword>
<accession>A0A328ABI7</accession>
<evidence type="ECO:0000256" key="1">
    <source>
        <dbReference type="ARBA" id="ARBA00022801"/>
    </source>
</evidence>
<dbReference type="Gene3D" id="3.40.50.1820">
    <property type="entry name" value="alpha/beta hydrolase"/>
    <property type="match status" value="1"/>
</dbReference>